<evidence type="ECO:0000259" key="4">
    <source>
        <dbReference type="Pfam" id="PF20737"/>
    </source>
</evidence>
<feature type="region of interest" description="Disordered" evidence="1">
    <location>
        <begin position="1"/>
        <end position="36"/>
    </location>
</feature>
<dbReference type="InterPro" id="IPR012878">
    <property type="entry name" value="Beta-AFase-like_GH127_cat"/>
</dbReference>
<dbReference type="PANTHER" id="PTHR43465:SF2">
    <property type="entry name" value="DUF1680 DOMAIN PROTEIN (AFU_ORTHOLOGUE AFUA_1G08910)"/>
    <property type="match status" value="1"/>
</dbReference>
<evidence type="ECO:0000313" key="6">
    <source>
        <dbReference type="Proteomes" id="UP000306192"/>
    </source>
</evidence>
<evidence type="ECO:0000259" key="2">
    <source>
        <dbReference type="Pfam" id="PF07944"/>
    </source>
</evidence>
<dbReference type="InterPro" id="IPR049049">
    <property type="entry name" value="Beta-AFase-like_GH127_C"/>
</dbReference>
<dbReference type="OrthoDB" id="9757939at2"/>
<dbReference type="AlphaFoldDB" id="A0A4T2C7S7"/>
<name>A0A4T2C7S7_9MICO</name>
<dbReference type="GO" id="GO:0005975">
    <property type="term" value="P:carbohydrate metabolic process"/>
    <property type="evidence" value="ECO:0007669"/>
    <property type="project" value="InterPro"/>
</dbReference>
<dbReference type="InterPro" id="IPR008928">
    <property type="entry name" value="6-hairpin_glycosidase_sf"/>
</dbReference>
<dbReference type="Proteomes" id="UP000306192">
    <property type="component" value="Unassembled WGS sequence"/>
</dbReference>
<proteinExistence type="predicted"/>
<feature type="domain" description="Non-reducing end beta-L-arabinofuranosidase-like GH127 middle" evidence="3">
    <location>
        <begin position="443"/>
        <end position="535"/>
    </location>
</feature>
<dbReference type="SUPFAM" id="SSF48208">
    <property type="entry name" value="Six-hairpin glycosidases"/>
    <property type="match status" value="1"/>
</dbReference>
<dbReference type="GO" id="GO:0016787">
    <property type="term" value="F:hydrolase activity"/>
    <property type="evidence" value="ECO:0007669"/>
    <property type="project" value="UniProtKB-KW"/>
</dbReference>
<evidence type="ECO:0000313" key="5">
    <source>
        <dbReference type="EMBL" id="TIH40190.1"/>
    </source>
</evidence>
<dbReference type="EMBL" id="QYRT01000004">
    <property type="protein sequence ID" value="TIH40190.1"/>
    <property type="molecule type" value="Genomic_DNA"/>
</dbReference>
<sequence>MSPETDFDGVPDGTPDRSTRGGPVAPSHSRLRPLGPDEIAIDGGFWGERQSLNADVILAHCETWMERIGWISNFDKVADGIIGGNHAGIEFVDSEIYKLLEAMAWELARRADASLEARYRALVARVAAAQDDDGYLNTSFGHPGQPLRYSNLEWGHELYCAGHLLQAAVARIRGGYPNDEIVRVARRAADHVYREFGPDGRIALCGHPEIEVALAEFSRATGEARYLDMAQLFVERRGNGMLATTILFGHEYFQDDMPVRDATVLRGHAVRALYLASGALDVATETHDRQLADAIALQWKNTVSRRTYITGGMGSHHQDEAFGDDYELPADRAYSETCAGIGSVMLSWRLLLETGESAYADLIERTLLNNILASPREDGRAFYYTNTLQQRTEGTEPSEEALSERAEASLRAPWFEVSCCPTNVARTLASVGLYFATADDHGVQLHQFGDYSVKTTLPDGRVVALHVESGYPFDGAVRVTVQSDVDATVTLRIPRWARGAATASIGGVHLAADGTELIVARQFTAGDCIELRLPMQPRIVHPHPRIDAARGTVAVERGPLVLVLESPDLPAGFSTETVEIDPDVPLVLTANGAQAAIRLRVDHSDALWPYAQSTRRQTDRDSSRLASAELTPYFAWANRGPSTMRVWLPLAPASGR</sequence>
<reference evidence="5 6" key="1">
    <citation type="journal article" date="2019" name="Microorganisms">
        <title>Systematic Affiliation and Genome Analysis of Subtercola vilae DB165(T) with Particular Emphasis on Cold Adaptation of an Isolate from a High-Altitude Cold Volcano Lake.</title>
        <authorList>
            <person name="Villalobos A.S."/>
            <person name="Wiese J."/>
            <person name="Imhoff J.F."/>
            <person name="Dorador C."/>
            <person name="Keller A."/>
            <person name="Hentschel U."/>
        </authorList>
    </citation>
    <scope>NUCLEOTIDE SEQUENCE [LARGE SCALE GENOMIC DNA]</scope>
    <source>
        <strain evidence="5 6">DB165</strain>
    </source>
</reference>
<keyword evidence="6" id="KW-1185">Reference proteome</keyword>
<organism evidence="5 6">
    <name type="scientific">Subtercola vilae</name>
    <dbReference type="NCBI Taxonomy" id="2056433"/>
    <lineage>
        <taxon>Bacteria</taxon>
        <taxon>Bacillati</taxon>
        <taxon>Actinomycetota</taxon>
        <taxon>Actinomycetes</taxon>
        <taxon>Micrococcales</taxon>
        <taxon>Microbacteriaceae</taxon>
        <taxon>Subtercola</taxon>
    </lineage>
</organism>
<feature type="domain" description="Non-reducing end beta-L-arabinofuranosidase-like GH127 catalytic" evidence="2">
    <location>
        <begin position="42"/>
        <end position="432"/>
    </location>
</feature>
<keyword evidence="5" id="KW-0378">Hydrolase</keyword>
<comment type="caution">
    <text evidence="5">The sequence shown here is derived from an EMBL/GenBank/DDBJ whole genome shotgun (WGS) entry which is preliminary data.</text>
</comment>
<dbReference type="Pfam" id="PF20737">
    <property type="entry name" value="Glyco_hydro127C"/>
    <property type="match status" value="1"/>
</dbReference>
<feature type="domain" description="Non-reducing end beta-L-arabinofuranosidase-like GH127 C-terminal" evidence="4">
    <location>
        <begin position="537"/>
        <end position="649"/>
    </location>
</feature>
<gene>
    <name evidence="5" type="ORF">D4765_03200</name>
</gene>
<evidence type="ECO:0000256" key="1">
    <source>
        <dbReference type="SAM" id="MobiDB-lite"/>
    </source>
</evidence>
<dbReference type="PANTHER" id="PTHR43465">
    <property type="entry name" value="DUF1680 DOMAIN PROTEIN (AFU_ORTHOLOGUE AFUA_1G08910)"/>
    <property type="match status" value="1"/>
</dbReference>
<protein>
    <submittedName>
        <fullName evidence="5">Glycoside hydrolase family 127 protein</fullName>
    </submittedName>
</protein>
<dbReference type="InterPro" id="IPR049046">
    <property type="entry name" value="Beta-AFase-like_GH127_middle"/>
</dbReference>
<dbReference type="Pfam" id="PF07944">
    <property type="entry name" value="Beta-AFase-like_GH127_cat"/>
    <property type="match status" value="1"/>
</dbReference>
<dbReference type="Pfam" id="PF20736">
    <property type="entry name" value="Glyco_hydro127M"/>
    <property type="match status" value="1"/>
</dbReference>
<accession>A0A4T2C7S7</accession>
<dbReference type="InterPro" id="IPR049174">
    <property type="entry name" value="Beta-AFase-like"/>
</dbReference>
<evidence type="ECO:0000259" key="3">
    <source>
        <dbReference type="Pfam" id="PF20736"/>
    </source>
</evidence>